<dbReference type="InterPro" id="IPR025724">
    <property type="entry name" value="GAG-pre-integrase_dom"/>
</dbReference>
<feature type="domain" description="Integrase catalytic" evidence="7">
    <location>
        <begin position="174"/>
        <end position="343"/>
    </location>
</feature>
<evidence type="ECO:0000256" key="3">
    <source>
        <dbReference type="ARBA" id="ARBA00022801"/>
    </source>
</evidence>
<dbReference type="OrthoDB" id="3255262at2759"/>
<dbReference type="GO" id="GO:0015074">
    <property type="term" value="P:DNA integration"/>
    <property type="evidence" value="ECO:0007669"/>
    <property type="project" value="InterPro"/>
</dbReference>
<name>A0A9Q3K1G9_9BASI</name>
<evidence type="ECO:0000256" key="6">
    <source>
        <dbReference type="ARBA" id="ARBA00049244"/>
    </source>
</evidence>
<evidence type="ECO:0000256" key="5">
    <source>
        <dbReference type="ARBA" id="ARBA00048173"/>
    </source>
</evidence>
<dbReference type="GO" id="GO:0003887">
    <property type="term" value="F:DNA-directed DNA polymerase activity"/>
    <property type="evidence" value="ECO:0007669"/>
    <property type="project" value="UniProtKB-EC"/>
</dbReference>
<dbReference type="GO" id="GO:0005634">
    <property type="term" value="C:nucleus"/>
    <property type="evidence" value="ECO:0007669"/>
    <property type="project" value="UniProtKB-ARBA"/>
</dbReference>
<keyword evidence="4" id="KW-0694">RNA-binding</keyword>
<dbReference type="InterPro" id="IPR039537">
    <property type="entry name" value="Retrotran_Ty1/copia-like"/>
</dbReference>
<dbReference type="Pfam" id="PF13976">
    <property type="entry name" value="gag_pre-integrs"/>
    <property type="match status" value="1"/>
</dbReference>
<dbReference type="Gene3D" id="3.30.420.10">
    <property type="entry name" value="Ribonuclease H-like superfamily/Ribonuclease H"/>
    <property type="match status" value="1"/>
</dbReference>
<dbReference type="EMBL" id="AVOT02089749">
    <property type="protein sequence ID" value="MBW0572251.1"/>
    <property type="molecule type" value="Genomic_DNA"/>
</dbReference>
<dbReference type="Pfam" id="PF25597">
    <property type="entry name" value="SH3_retrovirus"/>
    <property type="match status" value="1"/>
</dbReference>
<dbReference type="InterPro" id="IPR013103">
    <property type="entry name" value="RVT_2"/>
</dbReference>
<comment type="caution">
    <text evidence="8">The sequence shown here is derived from an EMBL/GenBank/DDBJ whole genome shotgun (WGS) entry which is preliminary data.</text>
</comment>
<dbReference type="Pfam" id="PF07727">
    <property type="entry name" value="RVT_2"/>
    <property type="match status" value="1"/>
</dbReference>
<keyword evidence="3" id="KW-0378">Hydrolase</keyword>
<comment type="catalytic activity">
    <reaction evidence="5">
        <text>DNA(n) + a 2'-deoxyribonucleoside 5'-triphosphate = DNA(n+1) + diphosphate</text>
        <dbReference type="Rhea" id="RHEA:22508"/>
        <dbReference type="Rhea" id="RHEA-COMP:17339"/>
        <dbReference type="Rhea" id="RHEA-COMP:17340"/>
        <dbReference type="ChEBI" id="CHEBI:33019"/>
        <dbReference type="ChEBI" id="CHEBI:61560"/>
        <dbReference type="ChEBI" id="CHEBI:173112"/>
        <dbReference type="EC" id="2.7.7.49"/>
    </reaction>
</comment>
<reference evidence="8" key="1">
    <citation type="submission" date="2021-03" db="EMBL/GenBank/DDBJ databases">
        <title>Draft genome sequence of rust myrtle Austropuccinia psidii MF-1, a brazilian biotype.</title>
        <authorList>
            <person name="Quecine M.C."/>
            <person name="Pachon D.M.R."/>
            <person name="Bonatelli M.L."/>
            <person name="Correr F.H."/>
            <person name="Franceschini L.M."/>
            <person name="Leite T.F."/>
            <person name="Margarido G.R.A."/>
            <person name="Almeida C.A."/>
            <person name="Ferrarezi J.A."/>
            <person name="Labate C.A."/>
        </authorList>
    </citation>
    <scope>NUCLEOTIDE SEQUENCE</scope>
    <source>
        <strain evidence="8">MF-1</strain>
    </source>
</reference>
<dbReference type="GO" id="GO:0016787">
    <property type="term" value="F:hydrolase activity"/>
    <property type="evidence" value="ECO:0007669"/>
    <property type="project" value="UniProtKB-KW"/>
</dbReference>
<dbReference type="AlphaFoldDB" id="A0A9Q3K1G9"/>
<feature type="non-terminal residue" evidence="8">
    <location>
        <position position="1"/>
    </location>
</feature>
<dbReference type="InterPro" id="IPR043502">
    <property type="entry name" value="DNA/RNA_pol_sf"/>
</dbReference>
<evidence type="ECO:0000313" key="8">
    <source>
        <dbReference type="EMBL" id="MBW0572251.1"/>
    </source>
</evidence>
<dbReference type="InterPro" id="IPR057670">
    <property type="entry name" value="SH3_retrovirus"/>
</dbReference>
<dbReference type="GO" id="GO:0003964">
    <property type="term" value="F:RNA-directed DNA polymerase activity"/>
    <property type="evidence" value="ECO:0007669"/>
    <property type="project" value="UniProtKB-EC"/>
</dbReference>
<dbReference type="SUPFAM" id="SSF56672">
    <property type="entry name" value="DNA/RNA polymerases"/>
    <property type="match status" value="1"/>
</dbReference>
<evidence type="ECO:0000256" key="4">
    <source>
        <dbReference type="ARBA" id="ARBA00022884"/>
    </source>
</evidence>
<dbReference type="PROSITE" id="PS50994">
    <property type="entry name" value="INTEGRASE"/>
    <property type="match status" value="1"/>
</dbReference>
<keyword evidence="9" id="KW-1185">Reference proteome</keyword>
<evidence type="ECO:0000256" key="2">
    <source>
        <dbReference type="ARBA" id="ARBA00022723"/>
    </source>
</evidence>
<comment type="catalytic activity">
    <reaction evidence="6">
        <text>DNA(n) + a 2'-deoxyribonucleoside 5'-triphosphate = DNA(n+1) + diphosphate</text>
        <dbReference type="Rhea" id="RHEA:22508"/>
        <dbReference type="Rhea" id="RHEA-COMP:17339"/>
        <dbReference type="Rhea" id="RHEA-COMP:17340"/>
        <dbReference type="ChEBI" id="CHEBI:33019"/>
        <dbReference type="ChEBI" id="CHEBI:61560"/>
        <dbReference type="ChEBI" id="CHEBI:173112"/>
        <dbReference type="EC" id="2.7.7.7"/>
    </reaction>
</comment>
<dbReference type="InterPro" id="IPR036397">
    <property type="entry name" value="RNaseH_sf"/>
</dbReference>
<keyword evidence="1" id="KW-0815">Transposition</keyword>
<dbReference type="PANTHER" id="PTHR42648">
    <property type="entry name" value="TRANSPOSASE, PUTATIVE-RELATED"/>
    <property type="match status" value="1"/>
</dbReference>
<evidence type="ECO:0000259" key="7">
    <source>
        <dbReference type="PROSITE" id="PS50994"/>
    </source>
</evidence>
<dbReference type="Pfam" id="PF00665">
    <property type="entry name" value="rve"/>
    <property type="match status" value="1"/>
</dbReference>
<dbReference type="GO" id="GO:0046872">
    <property type="term" value="F:metal ion binding"/>
    <property type="evidence" value="ECO:0007669"/>
    <property type="project" value="UniProtKB-KW"/>
</dbReference>
<organism evidence="8 9">
    <name type="scientific">Austropuccinia psidii MF-1</name>
    <dbReference type="NCBI Taxonomy" id="1389203"/>
    <lineage>
        <taxon>Eukaryota</taxon>
        <taxon>Fungi</taxon>
        <taxon>Dikarya</taxon>
        <taxon>Basidiomycota</taxon>
        <taxon>Pucciniomycotina</taxon>
        <taxon>Pucciniomycetes</taxon>
        <taxon>Pucciniales</taxon>
        <taxon>Sphaerophragmiaceae</taxon>
        <taxon>Austropuccinia</taxon>
    </lineage>
</organism>
<proteinExistence type="predicted"/>
<keyword evidence="2" id="KW-0479">Metal-binding</keyword>
<dbReference type="GO" id="GO:0032196">
    <property type="term" value="P:transposition"/>
    <property type="evidence" value="ECO:0007669"/>
    <property type="project" value="UniProtKB-KW"/>
</dbReference>
<dbReference type="GO" id="GO:0003723">
    <property type="term" value="F:RNA binding"/>
    <property type="evidence" value="ECO:0007669"/>
    <property type="project" value="UniProtKB-KW"/>
</dbReference>
<dbReference type="Proteomes" id="UP000765509">
    <property type="component" value="Unassembled WGS sequence"/>
</dbReference>
<dbReference type="PANTHER" id="PTHR42648:SF24">
    <property type="entry name" value="INTEGRASE CATALYTIC DOMAIN-CONTAINING PROTEIN"/>
    <property type="match status" value="1"/>
</dbReference>
<accession>A0A9Q3K1G9</accession>
<sequence length="736" mass="84052">MTLSVASSQSFNVNAVGKIKLNTRDGILELDGVLYCKDIPGVVLSLGHLIREKFSISFFNHHFTLSNSSVTFNTQRRHNQWFIPFYNSPIRTISIKPLASTDSTHNVTLPNSSDISALWHKRIGHLSIRQLKLMQKSNAANGIPNIPFDDIKICHDCSIAKSQHRPVHAPSCQLVHQPGDLIVADLMGPYELSLNSKKYILMIQDVFSHVTVAIPLIDKSEAKNYLINWIRQFLNVTSYRIKTIRTDNGTEFKNNVFNDFLSQQGIIHEYSMPYEHHQNGIIERTNRTISEMARTCDLNTPFERLGKKKPQLEMLRVFGAKSYLYEHNFRKNFSPRATVGYHLGVSEDSKGWLFWVPEKKMVMKAASVVFDESTFFTANRQVGGALNSIQVRDLFDTSMIDEFNRQDKSLLISTSDANLHASIPSDYKEAMVSMEKVHWNAAIREEIGSMRDEDVFETIDLKEALKEVPHQSILSTKWVFTKKPDRYKARLVARGFRQIHGINYDETFAPTPTFSSLRLLFSNAALKGWSIRTFDVKVAFLHSLIDKPVYIWPPMGMEIPKFKVLKLRKALYGTKQAARCWWMHLKNILLRIGFKSNGEDPSTYTLDRDGEQAILWIHVDDGALTASSVNLINRISNQLNEYLKIKWDERIKGLVGISIDETDEGFKFSQRELIEKIINLSPSNIIAKSPLPTNCQLESNFSCSNMDKPYLKRIGMLLYVAQASRPDIAYAVNYLA</sequence>
<dbReference type="SUPFAM" id="SSF53098">
    <property type="entry name" value="Ribonuclease H-like"/>
    <property type="match status" value="1"/>
</dbReference>
<evidence type="ECO:0000256" key="1">
    <source>
        <dbReference type="ARBA" id="ARBA00022578"/>
    </source>
</evidence>
<dbReference type="InterPro" id="IPR001584">
    <property type="entry name" value="Integrase_cat-core"/>
</dbReference>
<evidence type="ECO:0000313" key="9">
    <source>
        <dbReference type="Proteomes" id="UP000765509"/>
    </source>
</evidence>
<dbReference type="InterPro" id="IPR012337">
    <property type="entry name" value="RNaseH-like_sf"/>
</dbReference>
<protein>
    <recommendedName>
        <fullName evidence="7">Integrase catalytic domain-containing protein</fullName>
    </recommendedName>
</protein>
<gene>
    <name evidence="8" type="ORF">O181_111966</name>
</gene>